<dbReference type="RefSeq" id="WP_186441556.1">
    <property type="nucleotide sequence ID" value="NZ_LT828554.1"/>
</dbReference>
<sequence>MKRKIVLRASFILAFVLLFNLPYAISQPITLVTIGDSLTAGDGDSQGIGGYPARVLSMLENLYPGSTLANLAISGDTTQDLVNKQLDEAVSNLNSAPAGNLKMVLVWIGSNDLFGLYASDVCSEYYSDIATCEEYEMGYSVDNLETILNALEETGATIHIALLDDQTLRPVIADASLRSDTFPGITEDEVSRMSTQLSHYNQQIKTLAATHGAGTVDFFNTTIFQNRSTLDHDGNHPNSAGYDAIAAIWYQAITGGNPDNGDDSDNPQDGDDSNDSGDITNNDPPRPSIFSGTHLTSLSTTSDQPLTISVSMHAGDMLNQNGELWVVYFTPDSRIISLAGDFTWKEGIFSVLSMPLISFSSIPVFSDRLTSTGTYSFYFAFDNIINGVPDFPLWIDGLSVEVTESEDPSDNNPDSGTSTDRLMPEDFDYLGAFLFPEGDEWSYSGHALAWYPQGNPEAGNSVAGESDDYGATYPGSLYTATHAHYGYAGEITIPAPVKGANITDLPRTNILKSPTDITGGMKDNCTYDPECIYRELDGLAYLPGINKIAWNLRDWYNAARFDQDSLGWSNPDMTNAAGVWHIGQRNRDDDTFHNAKTSNYLFNAPQSFATAWLEGKNLIAGNAREAGALGGSQGPTLIATAPWEDGNPPAASANLDAIALIYYPENYDCVWENQDVCIFPGYRAADQWNGGAWIESSSGTAILIAGRKGLGESCYGTPEECGNDTCVTSKGYHAYPYEPEIIFYDPQDLKAVRSGTKSPWEVLPYKVMSLEDITYNGVCSLMGAVAWDQEHGFLYITEKEINAIDDGIWGATVVHVWKIL</sequence>
<feature type="compositionally biased region" description="Polar residues" evidence="1">
    <location>
        <begin position="410"/>
        <end position="420"/>
    </location>
</feature>
<name>A0A1W1HAT8_9BACT</name>
<evidence type="ECO:0000259" key="2">
    <source>
        <dbReference type="Pfam" id="PF13472"/>
    </source>
</evidence>
<dbReference type="GO" id="GO:0004622">
    <property type="term" value="F:phosphatidylcholine lysophospholipase activity"/>
    <property type="evidence" value="ECO:0007669"/>
    <property type="project" value="TreeGrafter"/>
</dbReference>
<feature type="region of interest" description="Disordered" evidence="1">
    <location>
        <begin position="402"/>
        <end position="422"/>
    </location>
</feature>
<organism evidence="3 4">
    <name type="scientific">Desulfamplus magnetovallimortis</name>
    <dbReference type="NCBI Taxonomy" id="1246637"/>
    <lineage>
        <taxon>Bacteria</taxon>
        <taxon>Pseudomonadati</taxon>
        <taxon>Thermodesulfobacteriota</taxon>
        <taxon>Desulfobacteria</taxon>
        <taxon>Desulfobacterales</taxon>
        <taxon>Desulfobacteraceae</taxon>
        <taxon>Desulfamplus</taxon>
    </lineage>
</organism>
<dbReference type="AlphaFoldDB" id="A0A1W1HAT8"/>
<dbReference type="InterPro" id="IPR036514">
    <property type="entry name" value="SGNH_hydro_sf"/>
</dbReference>
<dbReference type="STRING" id="1246637.MTBBW1_1850007"/>
<dbReference type="Gene3D" id="3.40.50.1110">
    <property type="entry name" value="SGNH hydrolase"/>
    <property type="match status" value="1"/>
</dbReference>
<evidence type="ECO:0000313" key="4">
    <source>
        <dbReference type="Proteomes" id="UP000191931"/>
    </source>
</evidence>
<feature type="region of interest" description="Disordered" evidence="1">
    <location>
        <begin position="255"/>
        <end position="300"/>
    </location>
</feature>
<gene>
    <name evidence="3" type="ORF">MTBBW1_1850007</name>
</gene>
<dbReference type="SUPFAM" id="SSF52266">
    <property type="entry name" value="SGNH hydrolase"/>
    <property type="match status" value="1"/>
</dbReference>
<feature type="domain" description="SGNH hydrolase-type esterase" evidence="2">
    <location>
        <begin position="34"/>
        <end position="244"/>
    </location>
</feature>
<feature type="compositionally biased region" description="Low complexity" evidence="1">
    <location>
        <begin position="291"/>
        <end position="300"/>
    </location>
</feature>
<dbReference type="PANTHER" id="PTHR30383:SF5">
    <property type="entry name" value="SGNH HYDROLASE-TYPE ESTERASE DOMAIN-CONTAINING PROTEIN"/>
    <property type="match status" value="1"/>
</dbReference>
<dbReference type="Proteomes" id="UP000191931">
    <property type="component" value="Unassembled WGS sequence"/>
</dbReference>
<accession>A0A1W1HAT8</accession>
<proteinExistence type="predicted"/>
<feature type="compositionally biased region" description="Acidic residues" evidence="1">
    <location>
        <begin position="260"/>
        <end position="275"/>
    </location>
</feature>
<evidence type="ECO:0000256" key="1">
    <source>
        <dbReference type="SAM" id="MobiDB-lite"/>
    </source>
</evidence>
<dbReference type="PANTHER" id="PTHR30383">
    <property type="entry name" value="THIOESTERASE 1/PROTEASE 1/LYSOPHOSPHOLIPASE L1"/>
    <property type="match status" value="1"/>
</dbReference>
<dbReference type="Pfam" id="PF13472">
    <property type="entry name" value="Lipase_GDSL_2"/>
    <property type="match status" value="1"/>
</dbReference>
<protein>
    <recommendedName>
        <fullName evidence="2">SGNH hydrolase-type esterase domain-containing protein</fullName>
    </recommendedName>
</protein>
<evidence type="ECO:0000313" key="3">
    <source>
        <dbReference type="EMBL" id="SLM29505.1"/>
    </source>
</evidence>
<reference evidence="3 4" key="1">
    <citation type="submission" date="2017-03" db="EMBL/GenBank/DDBJ databases">
        <authorList>
            <person name="Afonso C.L."/>
            <person name="Miller P.J."/>
            <person name="Scott M.A."/>
            <person name="Spackman E."/>
            <person name="Goraichik I."/>
            <person name="Dimitrov K.M."/>
            <person name="Suarez D.L."/>
            <person name="Swayne D.E."/>
        </authorList>
    </citation>
    <scope>NUCLEOTIDE SEQUENCE [LARGE SCALE GENOMIC DNA]</scope>
    <source>
        <strain evidence="3">PRJEB14757</strain>
    </source>
</reference>
<dbReference type="EMBL" id="FWEV01000096">
    <property type="protein sequence ID" value="SLM29505.1"/>
    <property type="molecule type" value="Genomic_DNA"/>
</dbReference>
<dbReference type="InterPro" id="IPR013830">
    <property type="entry name" value="SGNH_hydro"/>
</dbReference>
<dbReference type="InterPro" id="IPR051532">
    <property type="entry name" value="Ester_Hydrolysis_Enzymes"/>
</dbReference>
<keyword evidence="4" id="KW-1185">Reference proteome</keyword>